<organism evidence="2">
    <name type="scientific">marine metagenome</name>
    <dbReference type="NCBI Taxonomy" id="408172"/>
    <lineage>
        <taxon>unclassified sequences</taxon>
        <taxon>metagenomes</taxon>
        <taxon>ecological metagenomes</taxon>
    </lineage>
</organism>
<gene>
    <name evidence="2" type="ORF">METZ01_LOCUS57991</name>
</gene>
<accession>A0A381SRY2</accession>
<reference evidence="2" key="1">
    <citation type="submission" date="2018-05" db="EMBL/GenBank/DDBJ databases">
        <authorList>
            <person name="Lanie J.A."/>
            <person name="Ng W.-L."/>
            <person name="Kazmierczak K.M."/>
            <person name="Andrzejewski T.M."/>
            <person name="Davidsen T.M."/>
            <person name="Wayne K.J."/>
            <person name="Tettelin H."/>
            <person name="Glass J.I."/>
            <person name="Rusch D."/>
            <person name="Podicherti R."/>
            <person name="Tsui H.-C.T."/>
            <person name="Winkler M.E."/>
        </authorList>
    </citation>
    <scope>NUCLEOTIDE SEQUENCE</scope>
</reference>
<feature type="transmembrane region" description="Helical" evidence="1">
    <location>
        <begin position="139"/>
        <end position="164"/>
    </location>
</feature>
<dbReference type="EMBL" id="UINC01003304">
    <property type="protein sequence ID" value="SVA05137.1"/>
    <property type="molecule type" value="Genomic_DNA"/>
</dbReference>
<feature type="transmembrane region" description="Helical" evidence="1">
    <location>
        <begin position="112"/>
        <end position="133"/>
    </location>
</feature>
<evidence type="ECO:0008006" key="3">
    <source>
        <dbReference type="Google" id="ProtNLM"/>
    </source>
</evidence>
<keyword evidence="1" id="KW-0812">Transmembrane</keyword>
<proteinExistence type="predicted"/>
<feature type="transmembrane region" description="Helical" evidence="1">
    <location>
        <begin position="75"/>
        <end position="100"/>
    </location>
</feature>
<keyword evidence="1" id="KW-1133">Transmembrane helix</keyword>
<name>A0A381SRY2_9ZZZZ</name>
<evidence type="ECO:0000256" key="1">
    <source>
        <dbReference type="SAM" id="Phobius"/>
    </source>
</evidence>
<sequence length="175" mass="18286">MDQQTNTPSPNPYSVVHDAPKPGSIKVFGILNVVFGAIGLICGGFGFLTLVVMQSSSEMGDAIQSAMSAQYSEGYMTFIMFAAVIGLLLNIFLLTCGIGLLKERNWGRTWSLGYAVLGIIHAVVGAIGAVIFAQAGPAAMGAGFGAIIGTAIGVIYPICILIFLTRPNVVEALKE</sequence>
<dbReference type="AlphaFoldDB" id="A0A381SRY2"/>
<keyword evidence="1" id="KW-0472">Membrane</keyword>
<feature type="transmembrane region" description="Helical" evidence="1">
    <location>
        <begin position="30"/>
        <end position="55"/>
    </location>
</feature>
<protein>
    <recommendedName>
        <fullName evidence="3">DUF2127 domain-containing protein</fullName>
    </recommendedName>
</protein>
<evidence type="ECO:0000313" key="2">
    <source>
        <dbReference type="EMBL" id="SVA05137.1"/>
    </source>
</evidence>